<dbReference type="InterPro" id="IPR040521">
    <property type="entry name" value="KDZ"/>
</dbReference>
<dbReference type="Pfam" id="PF18758">
    <property type="entry name" value="KDZ"/>
    <property type="match status" value="1"/>
</dbReference>
<name>A0A0C9T6R5_PAXIN</name>
<proteinExistence type="predicted"/>
<keyword evidence="2" id="KW-1185">Reference proteome</keyword>
<reference evidence="1 2" key="1">
    <citation type="submission" date="2014-06" db="EMBL/GenBank/DDBJ databases">
        <authorList>
            <consortium name="DOE Joint Genome Institute"/>
            <person name="Kuo A."/>
            <person name="Kohler A."/>
            <person name="Nagy L.G."/>
            <person name="Floudas D."/>
            <person name="Copeland A."/>
            <person name="Barry K.W."/>
            <person name="Cichocki N."/>
            <person name="Veneault-Fourrey C."/>
            <person name="LaButti K."/>
            <person name="Lindquist E.A."/>
            <person name="Lipzen A."/>
            <person name="Lundell T."/>
            <person name="Morin E."/>
            <person name="Murat C."/>
            <person name="Sun H."/>
            <person name="Tunlid A."/>
            <person name="Henrissat B."/>
            <person name="Grigoriev I.V."/>
            <person name="Hibbett D.S."/>
            <person name="Martin F."/>
            <person name="Nordberg H.P."/>
            <person name="Cantor M.N."/>
            <person name="Hua S.X."/>
        </authorList>
    </citation>
    <scope>NUCLEOTIDE SEQUENCE [LARGE SCALE GENOMIC DNA]</scope>
    <source>
        <strain evidence="1 2">ATCC 200175</strain>
    </source>
</reference>
<dbReference type="Proteomes" id="UP000053647">
    <property type="component" value="Unassembled WGS sequence"/>
</dbReference>
<dbReference type="EMBL" id="KN819380">
    <property type="protein sequence ID" value="KIJ11415.1"/>
    <property type="molecule type" value="Genomic_DNA"/>
</dbReference>
<gene>
    <name evidence="1" type="ORF">PAXINDRAFT_84590</name>
</gene>
<evidence type="ECO:0000313" key="1">
    <source>
        <dbReference type="EMBL" id="KIJ11415.1"/>
    </source>
</evidence>
<protein>
    <submittedName>
        <fullName evidence="1">Uncharacterized protein</fullName>
    </submittedName>
</protein>
<dbReference type="OrthoDB" id="2505969at2759"/>
<evidence type="ECO:0000313" key="2">
    <source>
        <dbReference type="Proteomes" id="UP000053647"/>
    </source>
</evidence>
<accession>A0A0C9T6R5</accession>
<dbReference type="HOGENOM" id="CLU_2292547_0_0_1"/>
<sequence length="101" mass="11336">MSVGRTGSNIGCQLLKMVAGNSLCDKAKGSNLCLVVNVFHGHAHNHKCQLQDHPMYLTGFGLKDLKTFFKFQFGCASHPPCITFHYVQFLDLHFHQWGEIS</sequence>
<organism evidence="1 2">
    <name type="scientific">Paxillus involutus ATCC 200175</name>
    <dbReference type="NCBI Taxonomy" id="664439"/>
    <lineage>
        <taxon>Eukaryota</taxon>
        <taxon>Fungi</taxon>
        <taxon>Dikarya</taxon>
        <taxon>Basidiomycota</taxon>
        <taxon>Agaricomycotina</taxon>
        <taxon>Agaricomycetes</taxon>
        <taxon>Agaricomycetidae</taxon>
        <taxon>Boletales</taxon>
        <taxon>Paxilineae</taxon>
        <taxon>Paxillaceae</taxon>
        <taxon>Paxillus</taxon>
    </lineage>
</organism>
<reference evidence="2" key="2">
    <citation type="submission" date="2015-01" db="EMBL/GenBank/DDBJ databases">
        <title>Evolutionary Origins and Diversification of the Mycorrhizal Mutualists.</title>
        <authorList>
            <consortium name="DOE Joint Genome Institute"/>
            <consortium name="Mycorrhizal Genomics Consortium"/>
            <person name="Kohler A."/>
            <person name="Kuo A."/>
            <person name="Nagy L.G."/>
            <person name="Floudas D."/>
            <person name="Copeland A."/>
            <person name="Barry K.W."/>
            <person name="Cichocki N."/>
            <person name="Veneault-Fourrey C."/>
            <person name="LaButti K."/>
            <person name="Lindquist E.A."/>
            <person name="Lipzen A."/>
            <person name="Lundell T."/>
            <person name="Morin E."/>
            <person name="Murat C."/>
            <person name="Riley R."/>
            <person name="Ohm R."/>
            <person name="Sun H."/>
            <person name="Tunlid A."/>
            <person name="Henrissat B."/>
            <person name="Grigoriev I.V."/>
            <person name="Hibbett D.S."/>
            <person name="Martin F."/>
        </authorList>
    </citation>
    <scope>NUCLEOTIDE SEQUENCE [LARGE SCALE GENOMIC DNA]</scope>
    <source>
        <strain evidence="2">ATCC 200175</strain>
    </source>
</reference>
<dbReference type="AlphaFoldDB" id="A0A0C9T6R5"/>